<dbReference type="Pfam" id="PF12833">
    <property type="entry name" value="HTH_18"/>
    <property type="match status" value="1"/>
</dbReference>
<dbReference type="InterPro" id="IPR018060">
    <property type="entry name" value="HTH_AraC"/>
</dbReference>
<evidence type="ECO:0000313" key="2">
    <source>
        <dbReference type="EMBL" id="MCK8495485.1"/>
    </source>
</evidence>
<evidence type="ECO:0000259" key="1">
    <source>
        <dbReference type="PROSITE" id="PS01124"/>
    </source>
</evidence>
<comment type="caution">
    <text evidence="2">The sequence shown here is derived from an EMBL/GenBank/DDBJ whole genome shotgun (WGS) entry which is preliminary data.</text>
</comment>
<dbReference type="EMBL" id="JALPRF010000008">
    <property type="protein sequence ID" value="MCK8495485.1"/>
    <property type="molecule type" value="Genomic_DNA"/>
</dbReference>
<proteinExistence type="predicted"/>
<evidence type="ECO:0000313" key="3">
    <source>
        <dbReference type="Proteomes" id="UP001202180"/>
    </source>
</evidence>
<dbReference type="Gene3D" id="1.10.10.60">
    <property type="entry name" value="Homeodomain-like"/>
    <property type="match status" value="1"/>
</dbReference>
<name>A0ABT0HVE8_9BACT</name>
<dbReference type="Proteomes" id="UP001202180">
    <property type="component" value="Unassembled WGS sequence"/>
</dbReference>
<keyword evidence="3" id="KW-1185">Reference proteome</keyword>
<organism evidence="2 3">
    <name type="scientific">Spirosoma liriopis</name>
    <dbReference type="NCBI Taxonomy" id="2937440"/>
    <lineage>
        <taxon>Bacteria</taxon>
        <taxon>Pseudomonadati</taxon>
        <taxon>Bacteroidota</taxon>
        <taxon>Cytophagia</taxon>
        <taxon>Cytophagales</taxon>
        <taxon>Cytophagaceae</taxon>
        <taxon>Spirosoma</taxon>
    </lineage>
</organism>
<reference evidence="2 3" key="1">
    <citation type="submission" date="2022-04" db="EMBL/GenBank/DDBJ databases">
        <title>Spirosoma sp. strain RP8 genome sequencing and assembly.</title>
        <authorList>
            <person name="Jung Y."/>
        </authorList>
    </citation>
    <scope>NUCLEOTIDE SEQUENCE [LARGE SCALE GENOMIC DNA]</scope>
    <source>
        <strain evidence="2 3">RP8</strain>
    </source>
</reference>
<feature type="domain" description="HTH araC/xylS-type" evidence="1">
    <location>
        <begin position="1"/>
        <end position="62"/>
    </location>
</feature>
<gene>
    <name evidence="2" type="ORF">M0L20_26705</name>
</gene>
<accession>A0ABT0HVE8</accession>
<sequence length="75" mass="8849">MSTRNLSRTFRKETGISIHDYTTLLRLERARTLRHNPRMTMEAIAQRRGSQNARQLRRIWQKAGSKNTIRLLIAT</sequence>
<protein>
    <submittedName>
        <fullName evidence="2">Helix-turn-helix domain-containing protein</fullName>
    </submittedName>
</protein>
<dbReference type="PROSITE" id="PS01124">
    <property type="entry name" value="HTH_ARAC_FAMILY_2"/>
    <property type="match status" value="1"/>
</dbReference>
<dbReference type="RefSeq" id="WP_248480275.1">
    <property type="nucleotide sequence ID" value="NZ_JALPRF010000008.1"/>
</dbReference>